<evidence type="ECO:0000313" key="2">
    <source>
        <dbReference type="EMBL" id="MPW21992.1"/>
    </source>
</evidence>
<comment type="caution">
    <text evidence="2">The sequence shown here is derived from an EMBL/GenBank/DDBJ whole genome shotgun (WGS) entry which is preliminary data.</text>
</comment>
<protein>
    <submittedName>
        <fullName evidence="2">BON domain-containing protein</fullName>
    </submittedName>
</protein>
<dbReference type="InterPro" id="IPR014004">
    <property type="entry name" value="Transpt-assoc_nodulatn_dom_bac"/>
</dbReference>
<dbReference type="EMBL" id="WHNP01000055">
    <property type="protein sequence ID" value="MPW21992.1"/>
    <property type="molecule type" value="Genomic_DNA"/>
</dbReference>
<dbReference type="Gene3D" id="3.30.1340.30">
    <property type="match status" value="3"/>
</dbReference>
<dbReference type="InterPro" id="IPR007055">
    <property type="entry name" value="BON_dom"/>
</dbReference>
<proteinExistence type="predicted"/>
<dbReference type="InterPro" id="IPR051686">
    <property type="entry name" value="Lipoprotein_DolP"/>
</dbReference>
<sequence length="219" mass="23549">METAMKQDEALRREIEQSLHSDAAIDAGQIRVHVHGGVVTLTGTVPNALQKQIVEQTLRGIVDCRALVIELSLPPASGHVRSDEMLAARIVATLSKVMHLSADRVRVETERGCVTLTGWVDTEKQRHAIDMLVGRMEGVVGVSNRLAVCEPPAADVAVRIAQTLSERLQREIESISVDTHDGVVTLSGTVGSLDEKRAACLAASQVQGVRRVVDQLGVA</sequence>
<evidence type="ECO:0000313" key="3">
    <source>
        <dbReference type="Proteomes" id="UP000484381"/>
    </source>
</evidence>
<dbReference type="PANTHER" id="PTHR34606:SF15">
    <property type="entry name" value="BON DOMAIN-CONTAINING PROTEIN"/>
    <property type="match status" value="1"/>
</dbReference>
<dbReference type="Proteomes" id="UP000484381">
    <property type="component" value="Unassembled WGS sequence"/>
</dbReference>
<reference evidence="2 3" key="1">
    <citation type="submission" date="2019-10" db="EMBL/GenBank/DDBJ databases">
        <title>Paraburkholderia sp. isolated from nodules of Mimosa pudica from Brazilian Atlantic Forest soils.</title>
        <authorList>
            <person name="Paulitsch F."/>
            <person name="Hungria M."/>
            <person name="Dall'Agnol R."/>
        </authorList>
    </citation>
    <scope>NUCLEOTIDE SEQUENCE [LARGE SCALE GENOMIC DNA]</scope>
    <source>
        <strain evidence="2 3">CNPSo 3157</strain>
    </source>
</reference>
<dbReference type="SMART" id="SM00749">
    <property type="entry name" value="BON"/>
    <property type="match status" value="3"/>
</dbReference>
<gene>
    <name evidence="2" type="ORF">GCT13_35385</name>
</gene>
<feature type="domain" description="BON" evidence="1">
    <location>
        <begin position="82"/>
        <end position="150"/>
    </location>
</feature>
<keyword evidence="3" id="KW-1185">Reference proteome</keyword>
<organism evidence="2 3">
    <name type="scientific">Paraburkholderia franconis</name>
    <dbReference type="NCBI Taxonomy" id="2654983"/>
    <lineage>
        <taxon>Bacteria</taxon>
        <taxon>Pseudomonadati</taxon>
        <taxon>Pseudomonadota</taxon>
        <taxon>Betaproteobacteria</taxon>
        <taxon>Burkholderiales</taxon>
        <taxon>Burkholderiaceae</taxon>
        <taxon>Paraburkholderia</taxon>
    </lineage>
</organism>
<name>A0A7X1NHC7_9BURK</name>
<dbReference type="PANTHER" id="PTHR34606">
    <property type="entry name" value="BON DOMAIN-CONTAINING PROTEIN"/>
    <property type="match status" value="1"/>
</dbReference>
<feature type="domain" description="BON" evidence="1">
    <location>
        <begin position="7"/>
        <end position="75"/>
    </location>
</feature>
<dbReference type="PROSITE" id="PS50914">
    <property type="entry name" value="BON"/>
    <property type="match status" value="3"/>
</dbReference>
<accession>A0A7X1NHC7</accession>
<dbReference type="Pfam" id="PF04972">
    <property type="entry name" value="BON"/>
    <property type="match status" value="3"/>
</dbReference>
<dbReference type="AlphaFoldDB" id="A0A7X1NHC7"/>
<feature type="domain" description="BON" evidence="1">
    <location>
        <begin position="152"/>
        <end position="219"/>
    </location>
</feature>
<evidence type="ECO:0000259" key="1">
    <source>
        <dbReference type="PROSITE" id="PS50914"/>
    </source>
</evidence>